<dbReference type="Proteomes" id="UP000235371">
    <property type="component" value="Unassembled WGS sequence"/>
</dbReference>
<keyword evidence="1" id="KW-1133">Transmembrane helix</keyword>
<keyword evidence="1" id="KW-0472">Membrane</keyword>
<sequence length="128" mass="14254">MEKNLTPTCKCSLAGLPNRSTEQLNLIVAEQPVPQASVLNDREAQNDTHPIIPRPLAQLGGDADGGFASWRRRSDEVVRYLNGEGPRVRQQVSFRFCFLIVVCCSSVPICASSICQLSIVEREKWQIK</sequence>
<dbReference type="AlphaFoldDB" id="A0A2J6T6A0"/>
<dbReference type="GeneID" id="36588592"/>
<feature type="transmembrane region" description="Helical" evidence="1">
    <location>
        <begin position="96"/>
        <end position="119"/>
    </location>
</feature>
<accession>A0A2J6T6A0</accession>
<evidence type="ECO:0000313" key="3">
    <source>
        <dbReference type="Proteomes" id="UP000235371"/>
    </source>
</evidence>
<evidence type="ECO:0000313" key="2">
    <source>
        <dbReference type="EMBL" id="PMD58538.1"/>
    </source>
</evidence>
<dbReference type="InParanoid" id="A0A2J6T6A0"/>
<dbReference type="RefSeq" id="XP_024735442.1">
    <property type="nucleotide sequence ID" value="XM_024880515.1"/>
</dbReference>
<gene>
    <name evidence="2" type="ORF">K444DRAFT_614301</name>
</gene>
<evidence type="ECO:0000256" key="1">
    <source>
        <dbReference type="SAM" id="Phobius"/>
    </source>
</evidence>
<reference evidence="2 3" key="1">
    <citation type="submission" date="2016-04" db="EMBL/GenBank/DDBJ databases">
        <title>A degradative enzymes factory behind the ericoid mycorrhizal symbiosis.</title>
        <authorList>
            <consortium name="DOE Joint Genome Institute"/>
            <person name="Martino E."/>
            <person name="Morin E."/>
            <person name="Grelet G."/>
            <person name="Kuo A."/>
            <person name="Kohler A."/>
            <person name="Daghino S."/>
            <person name="Barry K."/>
            <person name="Choi C."/>
            <person name="Cichocki N."/>
            <person name="Clum A."/>
            <person name="Copeland A."/>
            <person name="Hainaut M."/>
            <person name="Haridas S."/>
            <person name="Labutti K."/>
            <person name="Lindquist E."/>
            <person name="Lipzen A."/>
            <person name="Khouja H.-R."/>
            <person name="Murat C."/>
            <person name="Ohm R."/>
            <person name="Olson A."/>
            <person name="Spatafora J."/>
            <person name="Veneault-Fourrey C."/>
            <person name="Henrissat B."/>
            <person name="Grigoriev I."/>
            <person name="Martin F."/>
            <person name="Perotto S."/>
        </authorList>
    </citation>
    <scope>NUCLEOTIDE SEQUENCE [LARGE SCALE GENOMIC DNA]</scope>
    <source>
        <strain evidence="2 3">E</strain>
    </source>
</reference>
<name>A0A2J6T6A0_9HELO</name>
<keyword evidence="1" id="KW-0812">Transmembrane</keyword>
<protein>
    <submittedName>
        <fullName evidence="2">Uncharacterized protein</fullName>
    </submittedName>
</protein>
<keyword evidence="3" id="KW-1185">Reference proteome</keyword>
<proteinExistence type="predicted"/>
<dbReference type="EMBL" id="KZ613822">
    <property type="protein sequence ID" value="PMD58538.1"/>
    <property type="molecule type" value="Genomic_DNA"/>
</dbReference>
<organism evidence="2 3">
    <name type="scientific">Hyaloscypha bicolor E</name>
    <dbReference type="NCBI Taxonomy" id="1095630"/>
    <lineage>
        <taxon>Eukaryota</taxon>
        <taxon>Fungi</taxon>
        <taxon>Dikarya</taxon>
        <taxon>Ascomycota</taxon>
        <taxon>Pezizomycotina</taxon>
        <taxon>Leotiomycetes</taxon>
        <taxon>Helotiales</taxon>
        <taxon>Hyaloscyphaceae</taxon>
        <taxon>Hyaloscypha</taxon>
        <taxon>Hyaloscypha bicolor</taxon>
    </lineage>
</organism>